<keyword evidence="7" id="KW-0458">Lysosome</keyword>
<feature type="transmembrane region" description="Helical" evidence="7">
    <location>
        <begin position="354"/>
        <end position="371"/>
    </location>
</feature>
<dbReference type="SUPFAM" id="SSF103473">
    <property type="entry name" value="MFS general substrate transporter"/>
    <property type="match status" value="1"/>
</dbReference>
<dbReference type="InterPro" id="IPR003492">
    <property type="entry name" value="Battenin_disease_Cln3"/>
</dbReference>
<comment type="subcellular location">
    <subcellularLocation>
        <location evidence="1">Endomembrane system</location>
        <topology evidence="1">Multi-pass membrane protein</topology>
    </subcellularLocation>
    <subcellularLocation>
        <location evidence="7">Lysosome membrane</location>
        <topology evidence="7">Multi-pass membrane protein</topology>
    </subcellularLocation>
</comment>
<dbReference type="EMBL" id="CATQJL010000112">
    <property type="protein sequence ID" value="CAJ0595452.1"/>
    <property type="molecule type" value="Genomic_DNA"/>
</dbReference>
<feature type="transmembrane region" description="Helical" evidence="7">
    <location>
        <begin position="445"/>
        <end position="468"/>
    </location>
</feature>
<feature type="transmembrane region" description="Helical" evidence="7">
    <location>
        <begin position="254"/>
        <end position="273"/>
    </location>
</feature>
<feature type="transmembrane region" description="Helical" evidence="7">
    <location>
        <begin position="84"/>
        <end position="104"/>
    </location>
</feature>
<evidence type="ECO:0000256" key="1">
    <source>
        <dbReference type="ARBA" id="ARBA00004127"/>
    </source>
</evidence>
<evidence type="ECO:0000256" key="8">
    <source>
        <dbReference type="SAM" id="MobiDB-lite"/>
    </source>
</evidence>
<feature type="transmembrane region" description="Helical" evidence="7">
    <location>
        <begin position="221"/>
        <end position="242"/>
    </location>
</feature>
<dbReference type="PIRSF" id="PIRSF015974">
    <property type="entry name" value="CLN3_BTN1"/>
    <property type="match status" value="1"/>
</dbReference>
<comment type="similarity">
    <text evidence="2 7">Belongs to the battenin family.</text>
</comment>
<dbReference type="GO" id="GO:0012505">
    <property type="term" value="C:endomembrane system"/>
    <property type="evidence" value="ECO:0007669"/>
    <property type="project" value="UniProtKB-SubCell"/>
</dbReference>
<dbReference type="GO" id="GO:0051453">
    <property type="term" value="P:regulation of intracellular pH"/>
    <property type="evidence" value="ECO:0007669"/>
    <property type="project" value="TreeGrafter"/>
</dbReference>
<evidence type="ECO:0000256" key="5">
    <source>
        <dbReference type="ARBA" id="ARBA00022989"/>
    </source>
</evidence>
<dbReference type="AlphaFoldDB" id="A0AA36GNS7"/>
<name>A0AA36GNS7_CYLNA</name>
<dbReference type="Pfam" id="PF02487">
    <property type="entry name" value="CLN3"/>
    <property type="match status" value="1"/>
</dbReference>
<keyword evidence="6 7" id="KW-0472">Membrane</keyword>
<dbReference type="GO" id="GO:0005765">
    <property type="term" value="C:lysosomal membrane"/>
    <property type="evidence" value="ECO:0007669"/>
    <property type="project" value="UniProtKB-SubCell"/>
</dbReference>
<dbReference type="InterPro" id="IPR018460">
    <property type="entry name" value="Battenin_disease_Cln3_subgr"/>
</dbReference>
<evidence type="ECO:0000256" key="2">
    <source>
        <dbReference type="ARBA" id="ARBA00007467"/>
    </source>
</evidence>
<evidence type="ECO:0000256" key="6">
    <source>
        <dbReference type="ARBA" id="ARBA00023136"/>
    </source>
</evidence>
<gene>
    <name evidence="9" type="ORF">CYNAS_LOCUS7435</name>
</gene>
<sequence>MSDGTPLRSLHQTSPGTSLPYHELRKNLRDRSVSSSPRKSLTNERGTTANHRVSMPLARGDGDGDAISSPERRPAPGVSTHNLVGFWILGLCNNFAYVVMLSAAKDILETESGSGTMNVTHACREKIVDRQCQELSTGAVLLADIIPALVVKVTAPLYIQMIPFGLRHLLVVVAQMLSFILVGSSSSVSMALLGVVVASWGSGLGEISYLALASYFDAKVISMWSSGTGGAGIIGAMAYAILTDPLMLHFSPQAALYSMLIIPMIFAYTYWYLLELPPGVHRVRACDPKTYLVPSNSDYVIRVRQVSGSDNESEIERPLLDGDEENEDDNITSASPRHQRLLSMYERLGATIPLFKYMLPLIVVYFAEYFINQGLLELLEFDCSHGFNLGPESQYRWYQVLYQIGVFVSRSSSDIIALPGKVLPLLALMQVFNAVLLYFEALDSFISHIFILMFIIVYEGLLGGASYVNTYRVVHTEIPPERKEFSMGFVSISDTFGILLAGFTAIPAHNIICKQPL</sequence>
<protein>
    <recommendedName>
        <fullName evidence="7">Battenin</fullName>
    </recommendedName>
</protein>
<feature type="compositionally biased region" description="Acidic residues" evidence="8">
    <location>
        <begin position="321"/>
        <end position="330"/>
    </location>
</feature>
<evidence type="ECO:0000313" key="9">
    <source>
        <dbReference type="EMBL" id="CAJ0595452.1"/>
    </source>
</evidence>
<evidence type="ECO:0000256" key="3">
    <source>
        <dbReference type="ARBA" id="ARBA00022448"/>
    </source>
</evidence>
<reference evidence="9" key="1">
    <citation type="submission" date="2023-07" db="EMBL/GenBank/DDBJ databases">
        <authorList>
            <consortium name="CYATHOMIX"/>
        </authorList>
    </citation>
    <scope>NUCLEOTIDE SEQUENCE</scope>
    <source>
        <strain evidence="9">N/A</strain>
    </source>
</reference>
<keyword evidence="5 7" id="KW-1133">Transmembrane helix</keyword>
<dbReference type="PANTHER" id="PTHR10981:SF0">
    <property type="entry name" value="BATTENIN"/>
    <property type="match status" value="1"/>
</dbReference>
<dbReference type="GO" id="GO:0007040">
    <property type="term" value="P:lysosome organization"/>
    <property type="evidence" value="ECO:0007669"/>
    <property type="project" value="TreeGrafter"/>
</dbReference>
<accession>A0AA36GNS7</accession>
<feature type="transmembrane region" description="Helical" evidence="7">
    <location>
        <begin position="422"/>
        <end position="439"/>
    </location>
</feature>
<proteinExistence type="inferred from homology"/>
<evidence type="ECO:0000256" key="7">
    <source>
        <dbReference type="RuleBase" id="RU361113"/>
    </source>
</evidence>
<keyword evidence="10" id="KW-1185">Reference proteome</keyword>
<evidence type="ECO:0000256" key="4">
    <source>
        <dbReference type="ARBA" id="ARBA00022692"/>
    </source>
</evidence>
<dbReference type="PRINTS" id="PR01315">
    <property type="entry name" value="BATTENIN"/>
</dbReference>
<dbReference type="Proteomes" id="UP001176961">
    <property type="component" value="Unassembled WGS sequence"/>
</dbReference>
<feature type="transmembrane region" description="Helical" evidence="7">
    <location>
        <begin position="489"/>
        <end position="512"/>
    </location>
</feature>
<dbReference type="PANTHER" id="PTHR10981">
    <property type="entry name" value="BATTENIN"/>
    <property type="match status" value="1"/>
</dbReference>
<feature type="region of interest" description="Disordered" evidence="8">
    <location>
        <begin position="309"/>
        <end position="335"/>
    </location>
</feature>
<feature type="transmembrane region" description="Helical" evidence="7">
    <location>
        <begin position="169"/>
        <end position="201"/>
    </location>
</feature>
<comment type="caution">
    <text evidence="9">The sequence shown here is derived from an EMBL/GenBank/DDBJ whole genome shotgun (WGS) entry which is preliminary data.</text>
</comment>
<feature type="compositionally biased region" description="Basic and acidic residues" evidence="8">
    <location>
        <begin position="22"/>
        <end position="32"/>
    </location>
</feature>
<organism evidence="9 10">
    <name type="scientific">Cylicocyclus nassatus</name>
    <name type="common">Nematode worm</name>
    <dbReference type="NCBI Taxonomy" id="53992"/>
    <lineage>
        <taxon>Eukaryota</taxon>
        <taxon>Metazoa</taxon>
        <taxon>Ecdysozoa</taxon>
        <taxon>Nematoda</taxon>
        <taxon>Chromadorea</taxon>
        <taxon>Rhabditida</taxon>
        <taxon>Rhabditina</taxon>
        <taxon>Rhabditomorpha</taxon>
        <taxon>Strongyloidea</taxon>
        <taxon>Strongylidae</taxon>
        <taxon>Cylicocyclus</taxon>
    </lineage>
</organism>
<evidence type="ECO:0000313" key="10">
    <source>
        <dbReference type="Proteomes" id="UP001176961"/>
    </source>
</evidence>
<keyword evidence="4 7" id="KW-0812">Transmembrane</keyword>
<feature type="region of interest" description="Disordered" evidence="8">
    <location>
        <begin position="1"/>
        <end position="74"/>
    </location>
</feature>
<feature type="compositionally biased region" description="Polar residues" evidence="8">
    <location>
        <begin position="33"/>
        <end position="51"/>
    </location>
</feature>
<keyword evidence="3" id="KW-0813">Transport</keyword>
<dbReference type="InterPro" id="IPR036259">
    <property type="entry name" value="MFS_trans_sf"/>
</dbReference>